<dbReference type="GO" id="GO:0000160">
    <property type="term" value="P:phosphorelay signal transduction system"/>
    <property type="evidence" value="ECO:0007669"/>
    <property type="project" value="InterPro"/>
</dbReference>
<dbReference type="PANTHER" id="PTHR43214:SF41">
    <property type="entry name" value="NITRATE_NITRITE RESPONSE REGULATOR PROTEIN NARP"/>
    <property type="match status" value="1"/>
</dbReference>
<dbReference type="PROSITE" id="PS50110">
    <property type="entry name" value="RESPONSE_REGULATORY"/>
    <property type="match status" value="1"/>
</dbReference>
<keyword evidence="1 5" id="KW-0597">Phosphoprotein</keyword>
<dbReference type="InterPro" id="IPR016032">
    <property type="entry name" value="Sig_transdc_resp-reg_C-effctor"/>
</dbReference>
<keyword evidence="9" id="KW-1185">Reference proteome</keyword>
<dbReference type="InterPro" id="IPR011006">
    <property type="entry name" value="CheY-like_superfamily"/>
</dbReference>
<dbReference type="PRINTS" id="PR00038">
    <property type="entry name" value="HTHLUXR"/>
</dbReference>
<dbReference type="InterPro" id="IPR000792">
    <property type="entry name" value="Tscrpt_reg_LuxR_C"/>
</dbReference>
<dbReference type="EMBL" id="FTMD01000009">
    <property type="protein sequence ID" value="SIR04636.1"/>
    <property type="molecule type" value="Genomic_DNA"/>
</dbReference>
<dbReference type="PROSITE" id="PS00622">
    <property type="entry name" value="HTH_LUXR_1"/>
    <property type="match status" value="1"/>
</dbReference>
<dbReference type="SMART" id="SM00421">
    <property type="entry name" value="HTH_LUXR"/>
    <property type="match status" value="1"/>
</dbReference>
<dbReference type="OrthoDB" id="9816469at2"/>
<evidence type="ECO:0000256" key="2">
    <source>
        <dbReference type="ARBA" id="ARBA00023015"/>
    </source>
</evidence>
<proteinExistence type="predicted"/>
<keyword evidence="2" id="KW-0805">Transcription regulation</keyword>
<dbReference type="RefSeq" id="WP_076602812.1">
    <property type="nucleotide sequence ID" value="NZ_FTMD01000009.1"/>
</dbReference>
<evidence type="ECO:0000259" key="6">
    <source>
        <dbReference type="PROSITE" id="PS50043"/>
    </source>
</evidence>
<accession>A0A1N6XQL2</accession>
<reference evidence="9" key="1">
    <citation type="submission" date="2017-01" db="EMBL/GenBank/DDBJ databases">
        <authorList>
            <person name="Varghese N."/>
            <person name="Submissions S."/>
        </authorList>
    </citation>
    <scope>NUCLEOTIDE SEQUENCE [LARGE SCALE GENOMIC DNA]</scope>
    <source>
        <strain evidence="9">ATCC 51758</strain>
    </source>
</reference>
<dbReference type="InterPro" id="IPR058245">
    <property type="entry name" value="NreC/VraR/RcsB-like_REC"/>
</dbReference>
<keyword evidence="4" id="KW-0804">Transcription</keyword>
<evidence type="ECO:0000256" key="1">
    <source>
        <dbReference type="ARBA" id="ARBA00022553"/>
    </source>
</evidence>
<feature type="modified residue" description="4-aspartylphosphate" evidence="5">
    <location>
        <position position="57"/>
    </location>
</feature>
<keyword evidence="3" id="KW-0238">DNA-binding</keyword>
<evidence type="ECO:0000313" key="8">
    <source>
        <dbReference type="EMBL" id="SIR04636.1"/>
    </source>
</evidence>
<evidence type="ECO:0000256" key="4">
    <source>
        <dbReference type="ARBA" id="ARBA00023163"/>
    </source>
</evidence>
<feature type="domain" description="HTH luxR-type" evidence="6">
    <location>
        <begin position="157"/>
        <end position="222"/>
    </location>
</feature>
<dbReference type="GO" id="GO:0006355">
    <property type="term" value="P:regulation of DNA-templated transcription"/>
    <property type="evidence" value="ECO:0007669"/>
    <property type="project" value="InterPro"/>
</dbReference>
<evidence type="ECO:0000256" key="3">
    <source>
        <dbReference type="ARBA" id="ARBA00023125"/>
    </source>
</evidence>
<dbReference type="GO" id="GO:0003677">
    <property type="term" value="F:DNA binding"/>
    <property type="evidence" value="ECO:0007669"/>
    <property type="project" value="UniProtKB-KW"/>
</dbReference>
<dbReference type="SMART" id="SM00448">
    <property type="entry name" value="REC"/>
    <property type="match status" value="1"/>
</dbReference>
<dbReference type="PROSITE" id="PS50043">
    <property type="entry name" value="HTH_LUXR_2"/>
    <property type="match status" value="1"/>
</dbReference>
<evidence type="ECO:0000313" key="9">
    <source>
        <dbReference type="Proteomes" id="UP000186819"/>
    </source>
</evidence>
<dbReference type="CDD" id="cd06170">
    <property type="entry name" value="LuxR_C_like"/>
    <property type="match status" value="1"/>
</dbReference>
<organism evidence="8 9">
    <name type="scientific">Aromatoleum tolulyticum</name>
    <dbReference type="NCBI Taxonomy" id="34027"/>
    <lineage>
        <taxon>Bacteria</taxon>
        <taxon>Pseudomonadati</taxon>
        <taxon>Pseudomonadota</taxon>
        <taxon>Betaproteobacteria</taxon>
        <taxon>Rhodocyclales</taxon>
        <taxon>Rhodocyclaceae</taxon>
        <taxon>Aromatoleum</taxon>
    </lineage>
</organism>
<dbReference type="SUPFAM" id="SSF52172">
    <property type="entry name" value="CheY-like"/>
    <property type="match status" value="1"/>
</dbReference>
<gene>
    <name evidence="8" type="ORF">SAMN05421829_10982</name>
</gene>
<dbReference type="Pfam" id="PF00196">
    <property type="entry name" value="GerE"/>
    <property type="match status" value="1"/>
</dbReference>
<dbReference type="Pfam" id="PF00072">
    <property type="entry name" value="Response_reg"/>
    <property type="match status" value="1"/>
</dbReference>
<dbReference type="SUPFAM" id="SSF46894">
    <property type="entry name" value="C-terminal effector domain of the bipartite response regulators"/>
    <property type="match status" value="1"/>
</dbReference>
<feature type="domain" description="Response regulatory" evidence="7">
    <location>
        <begin position="6"/>
        <end position="122"/>
    </location>
</feature>
<protein>
    <submittedName>
        <fullName evidence="8">Two component transcriptional regulator, LuxR family</fullName>
    </submittedName>
</protein>
<dbReference type="InterPro" id="IPR039420">
    <property type="entry name" value="WalR-like"/>
</dbReference>
<dbReference type="AlphaFoldDB" id="A0A1N6XQL2"/>
<evidence type="ECO:0000259" key="7">
    <source>
        <dbReference type="PROSITE" id="PS50110"/>
    </source>
</evidence>
<dbReference type="PANTHER" id="PTHR43214">
    <property type="entry name" value="TWO-COMPONENT RESPONSE REGULATOR"/>
    <property type="match status" value="1"/>
</dbReference>
<sequence>MPAPIRVLLVDDHALFRSGIKSLLQRHPEFEIVGEAGDGMEGVKRAGQLRPDVVLLDLHMPGLSGRDAAAMMAEEAPGSHVLMLTVSEDAEDLIETLRAGACGYLLKNIEAETLTAAITKAAAGESVISPQMMGKLVQGVRGAPPKASTEAAAPAVVASELNKLSPREREILVLVARGQSNKEIARTLDLAESTVKIHVQNVLRKLGLTSRVQAAVFAVEQGIVQDPRI</sequence>
<dbReference type="Gene3D" id="3.40.50.2300">
    <property type="match status" value="1"/>
</dbReference>
<evidence type="ECO:0000256" key="5">
    <source>
        <dbReference type="PROSITE-ProRule" id="PRU00169"/>
    </source>
</evidence>
<dbReference type="STRING" id="34027.SAMN05421829_10982"/>
<name>A0A1N6XQL2_9RHOO</name>
<dbReference type="InterPro" id="IPR001789">
    <property type="entry name" value="Sig_transdc_resp-reg_receiver"/>
</dbReference>
<dbReference type="CDD" id="cd17535">
    <property type="entry name" value="REC_NarL-like"/>
    <property type="match status" value="1"/>
</dbReference>
<dbReference type="Proteomes" id="UP000186819">
    <property type="component" value="Unassembled WGS sequence"/>
</dbReference>